<gene>
    <name evidence="1" type="ORF">EVOR1521_LOCUS24449</name>
</gene>
<accession>A0AA36JA38</accession>
<dbReference type="Proteomes" id="UP001178507">
    <property type="component" value="Unassembled WGS sequence"/>
</dbReference>
<organism evidence="1 2">
    <name type="scientific">Effrenium voratum</name>
    <dbReference type="NCBI Taxonomy" id="2562239"/>
    <lineage>
        <taxon>Eukaryota</taxon>
        <taxon>Sar</taxon>
        <taxon>Alveolata</taxon>
        <taxon>Dinophyceae</taxon>
        <taxon>Suessiales</taxon>
        <taxon>Symbiodiniaceae</taxon>
        <taxon>Effrenium</taxon>
    </lineage>
</organism>
<proteinExistence type="predicted"/>
<reference evidence="1" key="1">
    <citation type="submission" date="2023-08" db="EMBL/GenBank/DDBJ databases">
        <authorList>
            <person name="Chen Y."/>
            <person name="Shah S."/>
            <person name="Dougan E. K."/>
            <person name="Thang M."/>
            <person name="Chan C."/>
        </authorList>
    </citation>
    <scope>NUCLEOTIDE SEQUENCE</scope>
</reference>
<comment type="caution">
    <text evidence="1">The sequence shown here is derived from an EMBL/GenBank/DDBJ whole genome shotgun (WGS) entry which is preliminary data.</text>
</comment>
<name>A0AA36JA38_9DINO</name>
<dbReference type="AlphaFoldDB" id="A0AA36JA38"/>
<protein>
    <submittedName>
        <fullName evidence="1">Uncharacterized protein</fullName>
    </submittedName>
</protein>
<sequence length="382" mass="43077">MAKTGLIHVKSGGFMERLPVASAHSVAPLFRALRALFRGLATAWKASLSASYSPLTLRVSILTSLLATAGCSLYRPAFFLPFLIAASGFDAVRMSLRVRDEKKVDEKTQMYDAILQKYDDGTPEVRLARQAESYALYFDIDMYGSQLDGEVPDEPGLNSFDDADVDVLLGSMAGALQKIYPQFAGLEVVVFSSSGVCLATNRYKASFHVVFPQIIVERPVMCHEKKVQCAGTASHILVRDHVTHYLSMEEEQNERLKQLRKRVSSDPVQADDPDGPRLNDWCEILDEMPLWHDPRPGRCTGVRLPYTDKELADGIDPRTKLPLGRWWYQQGRLEKLPPFADRRHWVRLGDISCRETPTELDVSQMDPEVDRYPECPVCRGRR</sequence>
<dbReference type="EMBL" id="CAUJNA010003406">
    <property type="protein sequence ID" value="CAJ1401263.1"/>
    <property type="molecule type" value="Genomic_DNA"/>
</dbReference>
<keyword evidence="2" id="KW-1185">Reference proteome</keyword>
<evidence type="ECO:0000313" key="2">
    <source>
        <dbReference type="Proteomes" id="UP001178507"/>
    </source>
</evidence>
<evidence type="ECO:0000313" key="1">
    <source>
        <dbReference type="EMBL" id="CAJ1401263.1"/>
    </source>
</evidence>